<keyword evidence="3" id="KW-1185">Reference proteome</keyword>
<reference evidence="3" key="1">
    <citation type="submission" date="2016-03" db="EMBL/GenBank/DDBJ databases">
        <authorList>
            <person name="Devillers Hugo."/>
        </authorList>
    </citation>
    <scope>NUCLEOTIDE SEQUENCE [LARGE SCALE GENOMIC DNA]</scope>
</reference>
<evidence type="ECO:0000313" key="3">
    <source>
        <dbReference type="Proteomes" id="UP000191144"/>
    </source>
</evidence>
<name>A0A1G4IW23_9SACH</name>
<feature type="compositionally biased region" description="Polar residues" evidence="1">
    <location>
        <begin position="65"/>
        <end position="79"/>
    </location>
</feature>
<organism evidence="2 3">
    <name type="scientific">Lachancea meyersii CBS 8951</name>
    <dbReference type="NCBI Taxonomy" id="1266667"/>
    <lineage>
        <taxon>Eukaryota</taxon>
        <taxon>Fungi</taxon>
        <taxon>Dikarya</taxon>
        <taxon>Ascomycota</taxon>
        <taxon>Saccharomycotina</taxon>
        <taxon>Saccharomycetes</taxon>
        <taxon>Saccharomycetales</taxon>
        <taxon>Saccharomycetaceae</taxon>
        <taxon>Lachancea</taxon>
    </lineage>
</organism>
<dbReference type="OrthoDB" id="4090463at2759"/>
<feature type="region of interest" description="Disordered" evidence="1">
    <location>
        <begin position="46"/>
        <end position="81"/>
    </location>
</feature>
<accession>A0A1G4IW23</accession>
<evidence type="ECO:0000256" key="1">
    <source>
        <dbReference type="SAM" id="MobiDB-lite"/>
    </source>
</evidence>
<dbReference type="Proteomes" id="UP000191144">
    <property type="component" value="Chromosome B"/>
</dbReference>
<sequence>MLDRTKSFQNCRETDIPGYNDCPSFVYSVKRGTGSQQTIVGGQVDTFGSTKKASAPPPPIRSRVSGRNSSTTELSSSTKAPYKEKGEIMQEIDSVLTMESKLPLAELEYHRSKFLANFGQTLDHEHGRQLMSGVLELLYDESKINKALTQWMMSDTSTSKWCPSFRKIVSNVQNNAV</sequence>
<gene>
    <name evidence="2" type="ORF">LAME_0B05292G</name>
</gene>
<dbReference type="AlphaFoldDB" id="A0A1G4IW23"/>
<proteinExistence type="predicted"/>
<protein>
    <submittedName>
        <fullName evidence="2">LAME_0B05292g1_1</fullName>
    </submittedName>
</protein>
<dbReference type="EMBL" id="LT598478">
    <property type="protein sequence ID" value="SCU81001.1"/>
    <property type="molecule type" value="Genomic_DNA"/>
</dbReference>
<evidence type="ECO:0000313" key="2">
    <source>
        <dbReference type="EMBL" id="SCU81001.1"/>
    </source>
</evidence>